<dbReference type="InterPro" id="IPR013103">
    <property type="entry name" value="RVT_2"/>
</dbReference>
<evidence type="ECO:0000313" key="3">
    <source>
        <dbReference type="Proteomes" id="UP000467840"/>
    </source>
</evidence>
<feature type="domain" description="Reverse transcriptase Ty1/copia-type" evidence="1">
    <location>
        <begin position="88"/>
        <end position="150"/>
    </location>
</feature>
<protein>
    <recommendedName>
        <fullName evidence="1">Reverse transcriptase Ty1/copia-type domain-containing protein</fullName>
    </recommendedName>
</protein>
<dbReference type="Pfam" id="PF07727">
    <property type="entry name" value="RVT_2"/>
    <property type="match status" value="1"/>
</dbReference>
<gene>
    <name evidence="2" type="ORF">GH714_000518</name>
</gene>
<dbReference type="PANTHER" id="PTHR11439:SF503">
    <property type="entry name" value="CYSTEINE-RICH RLK (RECEPTOR-LIKE PROTEIN KINASE) 8"/>
    <property type="match status" value="1"/>
</dbReference>
<dbReference type="AlphaFoldDB" id="A0A6A6N9T5"/>
<organism evidence="2 3">
    <name type="scientific">Hevea brasiliensis</name>
    <name type="common">Para rubber tree</name>
    <name type="synonym">Siphonia brasiliensis</name>
    <dbReference type="NCBI Taxonomy" id="3981"/>
    <lineage>
        <taxon>Eukaryota</taxon>
        <taxon>Viridiplantae</taxon>
        <taxon>Streptophyta</taxon>
        <taxon>Embryophyta</taxon>
        <taxon>Tracheophyta</taxon>
        <taxon>Spermatophyta</taxon>
        <taxon>Magnoliopsida</taxon>
        <taxon>eudicotyledons</taxon>
        <taxon>Gunneridae</taxon>
        <taxon>Pentapetalae</taxon>
        <taxon>rosids</taxon>
        <taxon>fabids</taxon>
        <taxon>Malpighiales</taxon>
        <taxon>Euphorbiaceae</taxon>
        <taxon>Crotonoideae</taxon>
        <taxon>Micrandreae</taxon>
        <taxon>Hevea</taxon>
    </lineage>
</organism>
<dbReference type="EMBL" id="JAAGAX010000002">
    <property type="protein sequence ID" value="KAF2321585.1"/>
    <property type="molecule type" value="Genomic_DNA"/>
</dbReference>
<evidence type="ECO:0000259" key="1">
    <source>
        <dbReference type="Pfam" id="PF07727"/>
    </source>
</evidence>
<comment type="caution">
    <text evidence="2">The sequence shown here is derived from an EMBL/GenBank/DDBJ whole genome shotgun (WGS) entry which is preliminary data.</text>
</comment>
<dbReference type="CDD" id="cd09272">
    <property type="entry name" value="RNase_HI_RT_Ty1"/>
    <property type="match status" value="1"/>
</dbReference>
<accession>A0A6A6N9T5</accession>
<sequence length="289" mass="33281">MAEAKSKRKRKALRDVVVDENSYWNWNKKQVEQHTDMEKSEVSVAGIEASLHDFNKLEDEFEEVEEPLKRKTKSIAEIYEKWNHEVQIFKFKAEMEKIFEMTDLVEMKYFLGMEIQQEERGIFISQQKYASDLLKRFKMKGCKAVSTPLVANEKLSKENTGRSVILQGFSDSDWVGSLDDSKSTSGYAFSLGSGVFSWSSRKQEVVAQSSAEAKYIAATGAANQAIWSKHIKVKFHALRQAEAIQEIKQEHCKSKEQIADIMTKSLQKAKFEMQRRQLGVLKKNLKEEC</sequence>
<name>A0A6A6N9T5_HEVBR</name>
<evidence type="ECO:0000313" key="2">
    <source>
        <dbReference type="EMBL" id="KAF2321585.1"/>
    </source>
</evidence>
<dbReference type="PANTHER" id="PTHR11439">
    <property type="entry name" value="GAG-POL-RELATED RETROTRANSPOSON"/>
    <property type="match status" value="1"/>
</dbReference>
<dbReference type="Proteomes" id="UP000467840">
    <property type="component" value="Chromosome 11"/>
</dbReference>
<proteinExistence type="predicted"/>
<keyword evidence="3" id="KW-1185">Reference proteome</keyword>
<reference evidence="2 3" key="1">
    <citation type="journal article" date="2020" name="Mol. Plant">
        <title>The Chromosome-Based Rubber Tree Genome Provides New Insights into Spurge Genome Evolution and Rubber Biosynthesis.</title>
        <authorList>
            <person name="Liu J."/>
            <person name="Shi C."/>
            <person name="Shi C.C."/>
            <person name="Li W."/>
            <person name="Zhang Q.J."/>
            <person name="Zhang Y."/>
            <person name="Li K."/>
            <person name="Lu H.F."/>
            <person name="Shi C."/>
            <person name="Zhu S.T."/>
            <person name="Xiao Z.Y."/>
            <person name="Nan H."/>
            <person name="Yue Y."/>
            <person name="Zhu X.G."/>
            <person name="Wu Y."/>
            <person name="Hong X.N."/>
            <person name="Fan G.Y."/>
            <person name="Tong Y."/>
            <person name="Zhang D."/>
            <person name="Mao C.L."/>
            <person name="Liu Y.L."/>
            <person name="Hao S.J."/>
            <person name="Liu W.Q."/>
            <person name="Lv M.Q."/>
            <person name="Zhang H.B."/>
            <person name="Liu Y."/>
            <person name="Hu-Tang G.R."/>
            <person name="Wang J.P."/>
            <person name="Wang J.H."/>
            <person name="Sun Y.H."/>
            <person name="Ni S.B."/>
            <person name="Chen W.B."/>
            <person name="Zhang X.C."/>
            <person name="Jiao Y.N."/>
            <person name="Eichler E.E."/>
            <person name="Li G.H."/>
            <person name="Liu X."/>
            <person name="Gao L.Z."/>
        </authorList>
    </citation>
    <scope>NUCLEOTIDE SEQUENCE [LARGE SCALE GENOMIC DNA]</scope>
    <source>
        <strain evidence="3">cv. GT1</strain>
        <tissue evidence="2">Leaf</tissue>
    </source>
</reference>